<proteinExistence type="predicted"/>
<accession>A0ABX8RL19</accession>
<name>A0ABX8RL19_NOCIO</name>
<reference evidence="1 2" key="1">
    <citation type="submission" date="2021-07" db="EMBL/GenBank/DDBJ databases">
        <title>Whole Genome Sequence of Nocardia Iowensis.</title>
        <authorList>
            <person name="Lamm A."/>
            <person name="Collins-Fairclough A.M."/>
            <person name="Bunk B."/>
            <person name="Sproer C."/>
        </authorList>
    </citation>
    <scope>NUCLEOTIDE SEQUENCE [LARGE SCALE GENOMIC DNA]</scope>
    <source>
        <strain evidence="1 2">NRRL 5646</strain>
    </source>
</reference>
<keyword evidence="2" id="KW-1185">Reference proteome</keyword>
<evidence type="ECO:0000313" key="1">
    <source>
        <dbReference type="EMBL" id="QXN90268.1"/>
    </source>
</evidence>
<gene>
    <name evidence="1" type="ORF">KV110_33390</name>
</gene>
<dbReference type="EMBL" id="CP078145">
    <property type="protein sequence ID" value="QXN90268.1"/>
    <property type="molecule type" value="Genomic_DNA"/>
</dbReference>
<dbReference type="RefSeq" id="WP_218471140.1">
    <property type="nucleotide sequence ID" value="NZ_BAABJN010000006.1"/>
</dbReference>
<evidence type="ECO:0008006" key="3">
    <source>
        <dbReference type="Google" id="ProtNLM"/>
    </source>
</evidence>
<organism evidence="1 2">
    <name type="scientific">Nocardia iowensis</name>
    <dbReference type="NCBI Taxonomy" id="204891"/>
    <lineage>
        <taxon>Bacteria</taxon>
        <taxon>Bacillati</taxon>
        <taxon>Actinomycetota</taxon>
        <taxon>Actinomycetes</taxon>
        <taxon>Mycobacteriales</taxon>
        <taxon>Nocardiaceae</taxon>
        <taxon>Nocardia</taxon>
    </lineage>
</organism>
<evidence type="ECO:0000313" key="2">
    <source>
        <dbReference type="Proteomes" id="UP000694257"/>
    </source>
</evidence>
<sequence>MYPNVHEVLIALLSPIATTVKAKRQGQPLPYNVVRRIGGAEDTITDRPIVRVDTYAHTDEQAEQIKESCRQRITDSGCTLVDGVLIDTVREITGGQDAPAPDPADRKQTAVYQLSFRSI</sequence>
<dbReference type="Proteomes" id="UP000694257">
    <property type="component" value="Chromosome"/>
</dbReference>
<protein>
    <recommendedName>
        <fullName evidence="3">DUF3168 domain-containing protein</fullName>
    </recommendedName>
</protein>